<dbReference type="InterPro" id="IPR016181">
    <property type="entry name" value="Acyl_CoA_acyltransferase"/>
</dbReference>
<keyword evidence="2 4" id="KW-0012">Acyltransferase</keyword>
<protein>
    <submittedName>
        <fullName evidence="4">GNAT family N-acetyltransferase</fullName>
        <ecNumber evidence="4">2.3.1.-</ecNumber>
    </submittedName>
</protein>
<evidence type="ECO:0000313" key="4">
    <source>
        <dbReference type="EMBL" id="MEX1665238.1"/>
    </source>
</evidence>
<evidence type="ECO:0000259" key="3">
    <source>
        <dbReference type="PROSITE" id="PS51186"/>
    </source>
</evidence>
<dbReference type="EC" id="2.3.1.-" evidence="4"/>
<feature type="domain" description="N-acetyltransferase" evidence="3">
    <location>
        <begin position="2"/>
        <end position="146"/>
    </location>
</feature>
<dbReference type="GO" id="GO:0016746">
    <property type="term" value="F:acyltransferase activity"/>
    <property type="evidence" value="ECO:0007669"/>
    <property type="project" value="UniProtKB-KW"/>
</dbReference>
<dbReference type="InterPro" id="IPR050680">
    <property type="entry name" value="YpeA/RimI_acetyltransf"/>
</dbReference>
<accession>A0ABV3TUE0</accession>
<evidence type="ECO:0000256" key="2">
    <source>
        <dbReference type="ARBA" id="ARBA00023315"/>
    </source>
</evidence>
<comment type="caution">
    <text evidence="4">The sequence shown here is derived from an EMBL/GenBank/DDBJ whole genome shotgun (WGS) entry which is preliminary data.</text>
</comment>
<reference evidence="4 5" key="1">
    <citation type="journal article" date="2011" name="Int. J. Syst. Evol. Microbiol.">
        <title>Zhongshania antarctica gen. nov., sp. nov. and Zhongshania guokunii sp. nov., gammaproteobacteria respectively isolated from coastal attached (fast) ice and surface seawater of the Antarctic.</title>
        <authorList>
            <person name="Li H.J."/>
            <person name="Zhang X.Y."/>
            <person name="Chen C.X."/>
            <person name="Zhang Y.J."/>
            <person name="Gao Z.M."/>
            <person name="Yu Y."/>
            <person name="Chen X.L."/>
            <person name="Chen B."/>
            <person name="Zhang Y.Z."/>
        </authorList>
    </citation>
    <scope>NUCLEOTIDE SEQUENCE [LARGE SCALE GENOMIC DNA]</scope>
    <source>
        <strain evidence="4 5">R06B22</strain>
    </source>
</reference>
<dbReference type="PROSITE" id="PS51186">
    <property type="entry name" value="GNAT"/>
    <property type="match status" value="1"/>
</dbReference>
<proteinExistence type="predicted"/>
<dbReference type="PANTHER" id="PTHR43420:SF51">
    <property type="entry name" value="PEPTIDYL-LYSINE N-ACETYLTRANSFERASE YIAC"/>
    <property type="match status" value="1"/>
</dbReference>
<dbReference type="Proteomes" id="UP001557484">
    <property type="component" value="Unassembled WGS sequence"/>
</dbReference>
<dbReference type="PANTHER" id="PTHR43420">
    <property type="entry name" value="ACETYLTRANSFERASE"/>
    <property type="match status" value="1"/>
</dbReference>
<keyword evidence="5" id="KW-1185">Reference proteome</keyword>
<dbReference type="CDD" id="cd04301">
    <property type="entry name" value="NAT_SF"/>
    <property type="match status" value="1"/>
</dbReference>
<organism evidence="4 5">
    <name type="scientific">Zhongshania arctica</name>
    <dbReference type="NCBI Taxonomy" id="3238302"/>
    <lineage>
        <taxon>Bacteria</taxon>
        <taxon>Pseudomonadati</taxon>
        <taxon>Pseudomonadota</taxon>
        <taxon>Gammaproteobacteria</taxon>
        <taxon>Cellvibrionales</taxon>
        <taxon>Spongiibacteraceae</taxon>
        <taxon>Zhongshania</taxon>
    </lineage>
</organism>
<evidence type="ECO:0000313" key="5">
    <source>
        <dbReference type="Proteomes" id="UP001557484"/>
    </source>
</evidence>
<gene>
    <name evidence="4" type="ORF">AB4875_07040</name>
</gene>
<dbReference type="Gene3D" id="3.40.630.30">
    <property type="match status" value="1"/>
</dbReference>
<evidence type="ECO:0000256" key="1">
    <source>
        <dbReference type="ARBA" id="ARBA00022679"/>
    </source>
</evidence>
<dbReference type="InterPro" id="IPR000182">
    <property type="entry name" value="GNAT_dom"/>
</dbReference>
<dbReference type="Pfam" id="PF00583">
    <property type="entry name" value="Acetyltransf_1"/>
    <property type="match status" value="1"/>
</dbReference>
<dbReference type="SUPFAM" id="SSF55729">
    <property type="entry name" value="Acyl-CoA N-acyltransferases (Nat)"/>
    <property type="match status" value="1"/>
</dbReference>
<keyword evidence="1 4" id="KW-0808">Transferase</keyword>
<dbReference type="EMBL" id="JBFRYB010000001">
    <property type="protein sequence ID" value="MEX1665238.1"/>
    <property type="molecule type" value="Genomic_DNA"/>
</dbReference>
<dbReference type="RefSeq" id="WP_368375344.1">
    <property type="nucleotide sequence ID" value="NZ_JBFRYB010000001.1"/>
</dbReference>
<name>A0ABV3TUE0_9GAMM</name>
<sequence>MSRVAMLGIQHLEQCLLIETRSDPHPWGRINWLRSLRDDHCLGYWDEGELLAISAYSLVLDEVSLLNIVVDTDSRGSGVGRHLLIEGLEWMQQFGGQRCLLEARVSNTVARALYRKLGFAEDGIRKKYYPLGDGHEDAVLMSADLPLL</sequence>